<dbReference type="InterPro" id="IPR011006">
    <property type="entry name" value="CheY-like_superfamily"/>
</dbReference>
<sequence length="131" mass="14500">MHAYIIEDDYLIAKSLQDMLEELGFTKFSFARSEDAAVFGTNHPNFDLITADVRLLPGDGVKAVEAICAERDIPVVFITGYREELEERKPSAIVLQKPVKPDELADAVRRALGDNARSLRASLKLRISPGA</sequence>
<dbReference type="EMBL" id="BAABBM010000001">
    <property type="protein sequence ID" value="GAA3903863.1"/>
    <property type="molecule type" value="Genomic_DNA"/>
</dbReference>
<dbReference type="SUPFAM" id="SSF52172">
    <property type="entry name" value="CheY-like"/>
    <property type="match status" value="1"/>
</dbReference>
<keyword evidence="1 2" id="KW-0597">Phosphoprotein</keyword>
<name>A0ABP7LPU4_9SPHN</name>
<dbReference type="RefSeq" id="WP_344699850.1">
    <property type="nucleotide sequence ID" value="NZ_BAABBM010000001.1"/>
</dbReference>
<dbReference type="SMART" id="SM00448">
    <property type="entry name" value="REC"/>
    <property type="match status" value="1"/>
</dbReference>
<proteinExistence type="predicted"/>
<dbReference type="PANTHER" id="PTHR44591:SF3">
    <property type="entry name" value="RESPONSE REGULATORY DOMAIN-CONTAINING PROTEIN"/>
    <property type="match status" value="1"/>
</dbReference>
<dbReference type="InterPro" id="IPR001789">
    <property type="entry name" value="Sig_transdc_resp-reg_receiver"/>
</dbReference>
<evidence type="ECO:0000313" key="5">
    <source>
        <dbReference type="Proteomes" id="UP001500827"/>
    </source>
</evidence>
<organism evidence="4 5">
    <name type="scientific">Sphingomonas limnosediminicola</name>
    <dbReference type="NCBI Taxonomy" id="940133"/>
    <lineage>
        <taxon>Bacteria</taxon>
        <taxon>Pseudomonadati</taxon>
        <taxon>Pseudomonadota</taxon>
        <taxon>Alphaproteobacteria</taxon>
        <taxon>Sphingomonadales</taxon>
        <taxon>Sphingomonadaceae</taxon>
        <taxon>Sphingomonas</taxon>
    </lineage>
</organism>
<dbReference type="Proteomes" id="UP001500827">
    <property type="component" value="Unassembled WGS sequence"/>
</dbReference>
<protein>
    <recommendedName>
        <fullName evidence="3">Response regulatory domain-containing protein</fullName>
    </recommendedName>
</protein>
<evidence type="ECO:0000313" key="4">
    <source>
        <dbReference type="EMBL" id="GAA3903863.1"/>
    </source>
</evidence>
<evidence type="ECO:0000256" key="1">
    <source>
        <dbReference type="ARBA" id="ARBA00022553"/>
    </source>
</evidence>
<accession>A0ABP7LPU4</accession>
<dbReference type="InterPro" id="IPR050595">
    <property type="entry name" value="Bact_response_regulator"/>
</dbReference>
<evidence type="ECO:0000256" key="2">
    <source>
        <dbReference type="PROSITE-ProRule" id="PRU00169"/>
    </source>
</evidence>
<reference evidence="5" key="1">
    <citation type="journal article" date="2019" name="Int. J. Syst. Evol. Microbiol.">
        <title>The Global Catalogue of Microorganisms (GCM) 10K type strain sequencing project: providing services to taxonomists for standard genome sequencing and annotation.</title>
        <authorList>
            <consortium name="The Broad Institute Genomics Platform"/>
            <consortium name="The Broad Institute Genome Sequencing Center for Infectious Disease"/>
            <person name="Wu L."/>
            <person name="Ma J."/>
        </authorList>
    </citation>
    <scope>NUCLEOTIDE SEQUENCE [LARGE SCALE GENOMIC DNA]</scope>
    <source>
        <strain evidence="5">JCM 17543</strain>
    </source>
</reference>
<evidence type="ECO:0000259" key="3">
    <source>
        <dbReference type="PROSITE" id="PS50110"/>
    </source>
</evidence>
<feature type="modified residue" description="4-aspartylphosphate" evidence="2">
    <location>
        <position position="52"/>
    </location>
</feature>
<gene>
    <name evidence="4" type="ORF">GCM10022276_23150</name>
</gene>
<dbReference type="Gene3D" id="3.40.50.2300">
    <property type="match status" value="1"/>
</dbReference>
<feature type="domain" description="Response regulatory" evidence="3">
    <location>
        <begin position="2"/>
        <end position="112"/>
    </location>
</feature>
<dbReference type="PROSITE" id="PS50110">
    <property type="entry name" value="RESPONSE_REGULATORY"/>
    <property type="match status" value="1"/>
</dbReference>
<dbReference type="Pfam" id="PF00072">
    <property type="entry name" value="Response_reg"/>
    <property type="match status" value="1"/>
</dbReference>
<keyword evidence="5" id="KW-1185">Reference proteome</keyword>
<comment type="caution">
    <text evidence="4">The sequence shown here is derived from an EMBL/GenBank/DDBJ whole genome shotgun (WGS) entry which is preliminary data.</text>
</comment>
<dbReference type="PANTHER" id="PTHR44591">
    <property type="entry name" value="STRESS RESPONSE REGULATOR PROTEIN 1"/>
    <property type="match status" value="1"/>
</dbReference>